<dbReference type="STRING" id="252740.A0A423W8I0"/>
<dbReference type="InterPro" id="IPR003105">
    <property type="entry name" value="SRA_YDG"/>
</dbReference>
<dbReference type="GO" id="GO:0005634">
    <property type="term" value="C:nucleus"/>
    <property type="evidence" value="ECO:0007669"/>
    <property type="project" value="UniProtKB-SubCell"/>
</dbReference>
<feature type="domain" description="YDG" evidence="3">
    <location>
        <begin position="130"/>
        <end position="271"/>
    </location>
</feature>
<dbReference type="Pfam" id="PF02182">
    <property type="entry name" value="SAD_SRA"/>
    <property type="match status" value="1"/>
</dbReference>
<accession>A0A423W8I0</accession>
<evidence type="ECO:0000313" key="4">
    <source>
        <dbReference type="EMBL" id="ROV99678.1"/>
    </source>
</evidence>
<evidence type="ECO:0000313" key="5">
    <source>
        <dbReference type="Proteomes" id="UP000284375"/>
    </source>
</evidence>
<protein>
    <recommendedName>
        <fullName evidence="3">YDG domain-containing protein</fullName>
    </recommendedName>
</protein>
<evidence type="ECO:0000256" key="2">
    <source>
        <dbReference type="PROSITE-ProRule" id="PRU00358"/>
    </source>
</evidence>
<gene>
    <name evidence="4" type="ORF">VSDG_03145</name>
</gene>
<dbReference type="InterPro" id="IPR015947">
    <property type="entry name" value="PUA-like_sf"/>
</dbReference>
<dbReference type="GO" id="GO:0061630">
    <property type="term" value="F:ubiquitin protein ligase activity"/>
    <property type="evidence" value="ECO:0007669"/>
    <property type="project" value="TreeGrafter"/>
</dbReference>
<dbReference type="SMART" id="SM00466">
    <property type="entry name" value="SRA"/>
    <property type="match status" value="1"/>
</dbReference>
<dbReference type="InterPro" id="IPR045134">
    <property type="entry name" value="UHRF1/2-like"/>
</dbReference>
<evidence type="ECO:0000256" key="1">
    <source>
        <dbReference type="ARBA" id="ARBA00023242"/>
    </source>
</evidence>
<dbReference type="SUPFAM" id="SSF88697">
    <property type="entry name" value="PUA domain-like"/>
    <property type="match status" value="1"/>
</dbReference>
<evidence type="ECO:0000259" key="3">
    <source>
        <dbReference type="PROSITE" id="PS51015"/>
    </source>
</evidence>
<dbReference type="OrthoDB" id="2270193at2759"/>
<dbReference type="InterPro" id="IPR036987">
    <property type="entry name" value="SRA-YDG_sf"/>
</dbReference>
<comment type="caution">
    <text evidence="4">The sequence shown here is derived from an EMBL/GenBank/DDBJ whole genome shotgun (WGS) entry which is preliminary data.</text>
</comment>
<comment type="subcellular location">
    <subcellularLocation>
        <location evidence="2">Nucleus</location>
    </subcellularLocation>
</comment>
<organism evidence="4 5">
    <name type="scientific">Cytospora chrysosperma</name>
    <name type="common">Cytospora canker fungus</name>
    <name type="synonym">Sphaeria chrysosperma</name>
    <dbReference type="NCBI Taxonomy" id="252740"/>
    <lineage>
        <taxon>Eukaryota</taxon>
        <taxon>Fungi</taxon>
        <taxon>Dikarya</taxon>
        <taxon>Ascomycota</taxon>
        <taxon>Pezizomycotina</taxon>
        <taxon>Sordariomycetes</taxon>
        <taxon>Sordariomycetidae</taxon>
        <taxon>Diaporthales</taxon>
        <taxon>Cytosporaceae</taxon>
        <taxon>Cytospora</taxon>
    </lineage>
</organism>
<sequence>MAAVAENLRFVRDRLLPYLEFDVAKEMKPNLADYVVKDMLCTMMDPQTRLPRSVTKYAKQLYDKFEAEGWDATPKPRALVFTGELPPEDHDIWGVDGIMHGAAMTKEPGKKLDYRFDPRYSDERCDGEVYGHNGLRVGEWFPKLIVANFRGAHSQLQRGICGDEDTGAYSILVSSLYSGLDLDEGDVLYYSAEGAKGKDAREKFDSKANQSMAASQRSGNPVRVLRSAKGARNRHFAPSCGIRYDGLYDVTEMRVLVNEQGSSYQRFKLERRGGQPTLESIRHIPTVEQRQDFDRIKEGY</sequence>
<dbReference type="AlphaFoldDB" id="A0A423W8I0"/>
<dbReference type="EMBL" id="LJZO01000010">
    <property type="protein sequence ID" value="ROV99678.1"/>
    <property type="molecule type" value="Genomic_DNA"/>
</dbReference>
<keyword evidence="1 2" id="KW-0539">Nucleus</keyword>
<reference evidence="4 5" key="1">
    <citation type="submission" date="2015-09" db="EMBL/GenBank/DDBJ databases">
        <title>Host preference determinants of Valsa canker pathogens revealed by comparative genomics.</title>
        <authorList>
            <person name="Yin Z."/>
            <person name="Huang L."/>
        </authorList>
    </citation>
    <scope>NUCLEOTIDE SEQUENCE [LARGE SCALE GENOMIC DNA]</scope>
    <source>
        <strain evidence="4 5">YSFL</strain>
    </source>
</reference>
<dbReference type="GO" id="GO:0044027">
    <property type="term" value="P:negative regulation of gene expression via chromosomal CpG island methylation"/>
    <property type="evidence" value="ECO:0007669"/>
    <property type="project" value="TreeGrafter"/>
</dbReference>
<dbReference type="PROSITE" id="PS51015">
    <property type="entry name" value="YDG"/>
    <property type="match status" value="1"/>
</dbReference>
<dbReference type="GO" id="GO:0016567">
    <property type="term" value="P:protein ubiquitination"/>
    <property type="evidence" value="ECO:0007669"/>
    <property type="project" value="TreeGrafter"/>
</dbReference>
<dbReference type="PANTHER" id="PTHR14140">
    <property type="entry name" value="E3 UBIQUITIN-PROTEIN LIGASE UHRF-RELATED"/>
    <property type="match status" value="1"/>
</dbReference>
<dbReference type="Gene3D" id="2.30.280.10">
    <property type="entry name" value="SRA-YDG"/>
    <property type="match status" value="1"/>
</dbReference>
<keyword evidence="5" id="KW-1185">Reference proteome</keyword>
<name>A0A423W8I0_CYTCH</name>
<dbReference type="Proteomes" id="UP000284375">
    <property type="component" value="Unassembled WGS sequence"/>
</dbReference>
<proteinExistence type="predicted"/>
<dbReference type="PANTHER" id="PTHR14140:SF27">
    <property type="entry name" value="OS04G0289800 PROTEIN"/>
    <property type="match status" value="1"/>
</dbReference>